<keyword evidence="3" id="KW-1185">Reference proteome</keyword>
<proteinExistence type="predicted"/>
<feature type="region of interest" description="Disordered" evidence="1">
    <location>
        <begin position="1"/>
        <end position="28"/>
    </location>
</feature>
<reference evidence="2" key="1">
    <citation type="submission" date="2021-01" db="EMBL/GenBank/DDBJ databases">
        <title>Whole genome shotgun sequence of Planosporangium mesophilum NBRC 109066.</title>
        <authorList>
            <person name="Komaki H."/>
            <person name="Tamura T."/>
        </authorList>
    </citation>
    <scope>NUCLEOTIDE SEQUENCE</scope>
    <source>
        <strain evidence="2">NBRC 109066</strain>
    </source>
</reference>
<dbReference type="Proteomes" id="UP000599074">
    <property type="component" value="Unassembled WGS sequence"/>
</dbReference>
<evidence type="ECO:0000313" key="2">
    <source>
        <dbReference type="EMBL" id="GII21740.1"/>
    </source>
</evidence>
<accession>A0A8J3WYX4</accession>
<sequence length="118" mass="13124">MTRVDTWGAFEGTIHPSPGGFPRGRPAPNLSEVAPGALSEAGRLRIVPPETAPSNPTEPLICSAKGCREPARWALRWNNPKIHPDERRKTWLACGEHRPRLTEFLSVRGFLREVEPLP</sequence>
<dbReference type="EMBL" id="BOON01000011">
    <property type="protein sequence ID" value="GII21740.1"/>
    <property type="molecule type" value="Genomic_DNA"/>
</dbReference>
<name>A0A8J3WYX4_9ACTN</name>
<gene>
    <name evidence="2" type="ORF">Pme01_13370</name>
</gene>
<evidence type="ECO:0008006" key="4">
    <source>
        <dbReference type="Google" id="ProtNLM"/>
    </source>
</evidence>
<evidence type="ECO:0000256" key="1">
    <source>
        <dbReference type="SAM" id="MobiDB-lite"/>
    </source>
</evidence>
<dbReference type="AlphaFoldDB" id="A0A8J3WYX4"/>
<comment type="caution">
    <text evidence="2">The sequence shown here is derived from an EMBL/GenBank/DDBJ whole genome shotgun (WGS) entry which is preliminary data.</text>
</comment>
<evidence type="ECO:0000313" key="3">
    <source>
        <dbReference type="Proteomes" id="UP000599074"/>
    </source>
</evidence>
<protein>
    <recommendedName>
        <fullName evidence="4">Acetone carboxylase</fullName>
    </recommendedName>
</protein>
<organism evidence="2 3">
    <name type="scientific">Planosporangium mesophilum</name>
    <dbReference type="NCBI Taxonomy" id="689768"/>
    <lineage>
        <taxon>Bacteria</taxon>
        <taxon>Bacillati</taxon>
        <taxon>Actinomycetota</taxon>
        <taxon>Actinomycetes</taxon>
        <taxon>Micromonosporales</taxon>
        <taxon>Micromonosporaceae</taxon>
        <taxon>Planosporangium</taxon>
    </lineage>
</organism>